<dbReference type="FunFam" id="3.40.640.10:FF:000033">
    <property type="entry name" value="Aspartate aminotransferase"/>
    <property type="match status" value="1"/>
</dbReference>
<reference evidence="8 9" key="1">
    <citation type="submission" date="2018-03" db="EMBL/GenBank/DDBJ databases">
        <authorList>
            <person name="Gulvik C.A."/>
        </authorList>
    </citation>
    <scope>NUCLEOTIDE SEQUENCE [LARGE SCALE GENOMIC DNA]</scope>
    <source>
        <strain evidence="8 9">JCM 31581</strain>
    </source>
</reference>
<dbReference type="InterPro" id="IPR015424">
    <property type="entry name" value="PyrdxlP-dep_Trfase"/>
</dbReference>
<dbReference type="GO" id="GO:0008483">
    <property type="term" value="F:transaminase activity"/>
    <property type="evidence" value="ECO:0007669"/>
    <property type="project" value="UniProtKB-KW"/>
</dbReference>
<dbReference type="Gene3D" id="3.40.640.10">
    <property type="entry name" value="Type I PLP-dependent aspartate aminotransferase-like (Major domain)"/>
    <property type="match status" value="1"/>
</dbReference>
<comment type="cofactor">
    <cofactor evidence="1 6">
        <name>pyridoxal 5'-phosphate</name>
        <dbReference type="ChEBI" id="CHEBI:597326"/>
    </cofactor>
</comment>
<dbReference type="CDD" id="cd00609">
    <property type="entry name" value="AAT_like"/>
    <property type="match status" value="1"/>
</dbReference>
<keyword evidence="5" id="KW-0663">Pyridoxal phosphate</keyword>
<dbReference type="InterPro" id="IPR015421">
    <property type="entry name" value="PyrdxlP-dep_Trfase_major"/>
</dbReference>
<dbReference type="Gene3D" id="3.90.1150.10">
    <property type="entry name" value="Aspartate Aminotransferase, domain 1"/>
    <property type="match status" value="1"/>
</dbReference>
<keyword evidence="4 6" id="KW-0808">Transferase</keyword>
<protein>
    <recommendedName>
        <fullName evidence="6">Aminotransferase</fullName>
        <ecNumber evidence="6">2.6.1.-</ecNumber>
    </recommendedName>
</protein>
<dbReference type="PROSITE" id="PS00105">
    <property type="entry name" value="AA_TRANSFER_CLASS_1"/>
    <property type="match status" value="1"/>
</dbReference>
<evidence type="ECO:0000313" key="9">
    <source>
        <dbReference type="Proteomes" id="UP000277864"/>
    </source>
</evidence>
<dbReference type="OrthoDB" id="9802328at2"/>
<comment type="similarity">
    <text evidence="2 6">Belongs to the class-I pyridoxal-phosphate-dependent aminotransferase family.</text>
</comment>
<evidence type="ECO:0000256" key="5">
    <source>
        <dbReference type="ARBA" id="ARBA00022898"/>
    </source>
</evidence>
<dbReference type="InterPro" id="IPR004838">
    <property type="entry name" value="NHTrfase_class1_PyrdxlP-BS"/>
</dbReference>
<dbReference type="AlphaFoldDB" id="A0A3R9ZX79"/>
<dbReference type="PANTHER" id="PTHR46383">
    <property type="entry name" value="ASPARTATE AMINOTRANSFERASE"/>
    <property type="match status" value="1"/>
</dbReference>
<dbReference type="Pfam" id="PF00155">
    <property type="entry name" value="Aminotran_1_2"/>
    <property type="match status" value="1"/>
</dbReference>
<accession>A0A3R9ZX79</accession>
<evidence type="ECO:0000256" key="4">
    <source>
        <dbReference type="ARBA" id="ARBA00022679"/>
    </source>
</evidence>
<organism evidence="8 9">
    <name type="scientific">Vagococcus humatus</name>
    <dbReference type="NCBI Taxonomy" id="1889241"/>
    <lineage>
        <taxon>Bacteria</taxon>
        <taxon>Bacillati</taxon>
        <taxon>Bacillota</taxon>
        <taxon>Bacilli</taxon>
        <taxon>Lactobacillales</taxon>
        <taxon>Enterococcaceae</taxon>
        <taxon>Vagococcus</taxon>
    </lineage>
</organism>
<dbReference type="InterPro" id="IPR050596">
    <property type="entry name" value="AspAT/PAT-like"/>
</dbReference>
<dbReference type="RefSeq" id="WP_125942447.1">
    <property type="nucleotide sequence ID" value="NZ_PXZH01000001.1"/>
</dbReference>
<evidence type="ECO:0000313" key="8">
    <source>
        <dbReference type="EMBL" id="RST89835.1"/>
    </source>
</evidence>
<dbReference type="GO" id="GO:0006520">
    <property type="term" value="P:amino acid metabolic process"/>
    <property type="evidence" value="ECO:0007669"/>
    <property type="project" value="InterPro"/>
</dbReference>
<feature type="domain" description="Aminotransferase class I/classII large" evidence="7">
    <location>
        <begin position="29"/>
        <end position="373"/>
    </location>
</feature>
<keyword evidence="9" id="KW-1185">Reference proteome</keyword>
<dbReference type="InterPro" id="IPR004839">
    <property type="entry name" value="Aminotransferase_I/II_large"/>
</dbReference>
<dbReference type="InterPro" id="IPR015422">
    <property type="entry name" value="PyrdxlP-dep_Trfase_small"/>
</dbReference>
<proteinExistence type="inferred from homology"/>
<keyword evidence="3 6" id="KW-0032">Aminotransferase</keyword>
<evidence type="ECO:0000256" key="2">
    <source>
        <dbReference type="ARBA" id="ARBA00007441"/>
    </source>
</evidence>
<dbReference type="Proteomes" id="UP000277864">
    <property type="component" value="Unassembled WGS sequence"/>
</dbReference>
<comment type="caution">
    <text evidence="8">The sequence shown here is derived from an EMBL/GenBank/DDBJ whole genome shotgun (WGS) entry which is preliminary data.</text>
</comment>
<evidence type="ECO:0000256" key="1">
    <source>
        <dbReference type="ARBA" id="ARBA00001933"/>
    </source>
</evidence>
<evidence type="ECO:0000259" key="7">
    <source>
        <dbReference type="Pfam" id="PF00155"/>
    </source>
</evidence>
<dbReference type="GO" id="GO:0030170">
    <property type="term" value="F:pyridoxal phosphate binding"/>
    <property type="evidence" value="ECO:0007669"/>
    <property type="project" value="InterPro"/>
</dbReference>
<gene>
    <name evidence="8" type="ORF">C7P63_01790</name>
</gene>
<evidence type="ECO:0000256" key="6">
    <source>
        <dbReference type="RuleBase" id="RU000481"/>
    </source>
</evidence>
<dbReference type="EMBL" id="PXZH01000001">
    <property type="protein sequence ID" value="RST89835.1"/>
    <property type="molecule type" value="Genomic_DNA"/>
</dbReference>
<name>A0A3R9ZX79_9ENTE</name>
<sequence length="383" mass="42473">MSEGYARLFQQLPESMLNEVIGLAGQQENLINLSIGDPDMRTPIAIIEEANQKALAGETHYTDSQGLKEFRQQVCQFYKEQHDLTISSNQVMATIGALHALGLALKVLLNKGDEVVLISPYFSPYEEQVYFNEGVPVVIDTLAENGFQVTKEQLDQAITAKTKAVIINSPNNPTGAVLEPELLAYLGQRAEEAGFYVLSDEVYESYDYSQTFTTMLGYAPNQTILLHSFSKTFAMTGFRIGYLVAPEEFINRCVAFNDGLTYSAPTLAQYAAIYALKHYQPLSQPLVETFQKRLAYMEKRVADIPYLSMAPVAGGMYGFIDISKTGKDSLAVTQHLLKECQVLVLPGIAFGKAGDNHIRVAGTRDIKELAEAFDRMSQLTWSN</sequence>
<dbReference type="SUPFAM" id="SSF53383">
    <property type="entry name" value="PLP-dependent transferases"/>
    <property type="match status" value="1"/>
</dbReference>
<evidence type="ECO:0000256" key="3">
    <source>
        <dbReference type="ARBA" id="ARBA00022576"/>
    </source>
</evidence>
<dbReference type="EC" id="2.6.1.-" evidence="6"/>